<dbReference type="InterPro" id="IPR034746">
    <property type="entry name" value="POTRA"/>
</dbReference>
<dbReference type="InterPro" id="IPR010827">
    <property type="entry name" value="BamA/TamA_POTRA"/>
</dbReference>
<keyword evidence="12" id="KW-1185">Reference proteome</keyword>
<dbReference type="GO" id="GO:0009279">
    <property type="term" value="C:cell outer membrane"/>
    <property type="evidence" value="ECO:0007669"/>
    <property type="project" value="UniProtKB-SubCell"/>
</dbReference>
<dbReference type="GO" id="GO:0051205">
    <property type="term" value="P:protein insertion into membrane"/>
    <property type="evidence" value="ECO:0007669"/>
    <property type="project" value="UniProtKB-UniRule"/>
</dbReference>
<evidence type="ECO:0000256" key="9">
    <source>
        <dbReference type="NCBIfam" id="TIGR03303"/>
    </source>
</evidence>
<dbReference type="HAMAP" id="MF_01430">
    <property type="entry name" value="OM_assembly_BamA"/>
    <property type="match status" value="1"/>
</dbReference>
<feature type="domain" description="POTRA" evidence="10">
    <location>
        <begin position="115"/>
        <end position="192"/>
    </location>
</feature>
<organism evidence="11 12">
    <name type="scientific">Rhodovastum atsumiense</name>
    <dbReference type="NCBI Taxonomy" id="504468"/>
    <lineage>
        <taxon>Bacteria</taxon>
        <taxon>Pseudomonadati</taxon>
        <taxon>Pseudomonadota</taxon>
        <taxon>Alphaproteobacteria</taxon>
        <taxon>Acetobacterales</taxon>
        <taxon>Acetobacteraceae</taxon>
        <taxon>Rhodovastum</taxon>
    </lineage>
</organism>
<dbReference type="PANTHER" id="PTHR12815">
    <property type="entry name" value="SORTING AND ASSEMBLY MACHINERY SAMM50 PROTEIN FAMILY MEMBER"/>
    <property type="match status" value="1"/>
</dbReference>
<keyword evidence="6 8" id="KW-0472">Membrane</keyword>
<evidence type="ECO:0000313" key="12">
    <source>
        <dbReference type="Proteomes" id="UP000325255"/>
    </source>
</evidence>
<dbReference type="PIRSF" id="PIRSF006076">
    <property type="entry name" value="OM_assembly_OMP85"/>
    <property type="match status" value="1"/>
</dbReference>
<dbReference type="AlphaFoldDB" id="A0A5M6J1Q5"/>
<evidence type="ECO:0000256" key="7">
    <source>
        <dbReference type="ARBA" id="ARBA00023237"/>
    </source>
</evidence>
<dbReference type="InterPro" id="IPR039910">
    <property type="entry name" value="D15-like"/>
</dbReference>
<keyword evidence="5 8" id="KW-0677">Repeat</keyword>
<feature type="domain" description="POTRA" evidence="10">
    <location>
        <begin position="368"/>
        <end position="441"/>
    </location>
</feature>
<keyword evidence="4 8" id="KW-0732">Signal</keyword>
<comment type="similarity">
    <text evidence="8">Belongs to the BamA family.</text>
</comment>
<dbReference type="PROSITE" id="PS51779">
    <property type="entry name" value="POTRA"/>
    <property type="match status" value="4"/>
</dbReference>
<keyword evidence="3 8" id="KW-0812">Transmembrane</keyword>
<dbReference type="InterPro" id="IPR000184">
    <property type="entry name" value="Bac_surfAg_D15"/>
</dbReference>
<evidence type="ECO:0000256" key="2">
    <source>
        <dbReference type="ARBA" id="ARBA00022452"/>
    </source>
</evidence>
<dbReference type="Pfam" id="PF01103">
    <property type="entry name" value="Omp85"/>
    <property type="match status" value="1"/>
</dbReference>
<proteinExistence type="inferred from homology"/>
<keyword evidence="2 8" id="KW-1134">Transmembrane beta strand</keyword>
<evidence type="ECO:0000256" key="1">
    <source>
        <dbReference type="ARBA" id="ARBA00004370"/>
    </source>
</evidence>
<comment type="subcellular location">
    <subcellularLocation>
        <location evidence="8">Cell outer membrane</location>
    </subcellularLocation>
    <subcellularLocation>
        <location evidence="1">Membrane</location>
    </subcellularLocation>
</comment>
<comment type="caution">
    <text evidence="11">The sequence shown here is derived from an EMBL/GenBank/DDBJ whole genome shotgun (WGS) entry which is preliminary data.</text>
</comment>
<dbReference type="GO" id="GO:0043165">
    <property type="term" value="P:Gram-negative-bacterium-type cell outer membrane assembly"/>
    <property type="evidence" value="ECO:0007669"/>
    <property type="project" value="UniProtKB-UniRule"/>
</dbReference>
<dbReference type="NCBIfam" id="TIGR03303">
    <property type="entry name" value="OM_YaeT"/>
    <property type="match status" value="1"/>
</dbReference>
<gene>
    <name evidence="8 11" type="primary">bamA</name>
    <name evidence="11" type="ORF">F1189_02915</name>
</gene>
<evidence type="ECO:0000256" key="4">
    <source>
        <dbReference type="ARBA" id="ARBA00022729"/>
    </source>
</evidence>
<accession>A0A5M6J1Q5</accession>
<feature type="chain" id="PRO_5024522145" description="Outer membrane protein assembly factor BamA" evidence="8">
    <location>
        <begin position="27"/>
        <end position="790"/>
    </location>
</feature>
<evidence type="ECO:0000256" key="5">
    <source>
        <dbReference type="ARBA" id="ARBA00022737"/>
    </source>
</evidence>
<evidence type="ECO:0000256" key="8">
    <source>
        <dbReference type="HAMAP-Rule" id="MF_01430"/>
    </source>
</evidence>
<dbReference type="Pfam" id="PF07244">
    <property type="entry name" value="POTRA"/>
    <property type="match status" value="5"/>
</dbReference>
<dbReference type="EMBL" id="VWPK01000003">
    <property type="protein sequence ID" value="KAA5614159.1"/>
    <property type="molecule type" value="Genomic_DNA"/>
</dbReference>
<name>A0A5M6J1Q5_9PROT</name>
<feature type="domain" description="POTRA" evidence="10">
    <location>
        <begin position="286"/>
        <end position="365"/>
    </location>
</feature>
<feature type="domain" description="POTRA" evidence="10">
    <location>
        <begin position="47"/>
        <end position="114"/>
    </location>
</feature>
<reference evidence="11 12" key="1">
    <citation type="submission" date="2019-09" db="EMBL/GenBank/DDBJ databases">
        <title>Genome sequence of Rhodovastum atsumiense, a diverse member of the Acetobacteraceae family of non-sulfur purple photosynthetic bacteria.</title>
        <authorList>
            <person name="Meyer T."/>
            <person name="Kyndt J."/>
        </authorList>
    </citation>
    <scope>NUCLEOTIDE SEQUENCE [LARGE SCALE GENOMIC DNA]</scope>
    <source>
        <strain evidence="11 12">DSM 21279</strain>
    </source>
</reference>
<comment type="function">
    <text evidence="8">Part of the outer membrane protein assembly complex, which is involved in assembly and insertion of beta-barrel proteins into the outer membrane.</text>
</comment>
<dbReference type="PANTHER" id="PTHR12815:SF23">
    <property type="entry name" value="OUTER MEMBRANE PROTEIN ASSEMBLY FACTOR BAMA"/>
    <property type="match status" value="1"/>
</dbReference>
<keyword evidence="7 8" id="KW-0998">Cell outer membrane</keyword>
<protein>
    <recommendedName>
        <fullName evidence="8 9">Outer membrane protein assembly factor BamA</fullName>
    </recommendedName>
</protein>
<evidence type="ECO:0000256" key="6">
    <source>
        <dbReference type="ARBA" id="ARBA00023136"/>
    </source>
</evidence>
<dbReference type="OrthoDB" id="9803054at2"/>
<dbReference type="Gene3D" id="3.10.20.310">
    <property type="entry name" value="membrane protein fhac"/>
    <property type="match status" value="5"/>
</dbReference>
<comment type="subunit">
    <text evidence="8">Part of the Bam complex.</text>
</comment>
<evidence type="ECO:0000259" key="10">
    <source>
        <dbReference type="PROSITE" id="PS51779"/>
    </source>
</evidence>
<evidence type="ECO:0000256" key="3">
    <source>
        <dbReference type="ARBA" id="ARBA00022692"/>
    </source>
</evidence>
<feature type="signal peptide" evidence="8">
    <location>
        <begin position="1"/>
        <end position="26"/>
    </location>
</feature>
<evidence type="ECO:0000313" key="11">
    <source>
        <dbReference type="EMBL" id="KAA5614159.1"/>
    </source>
</evidence>
<dbReference type="Gene3D" id="2.40.160.50">
    <property type="entry name" value="membrane protein fhac: a member of the omp85/tpsb transporter family"/>
    <property type="match status" value="1"/>
</dbReference>
<sequence precursor="true">MPLRTRAALLAFVSASSLIVPDLASAQPRRAATRPPAAPVQRTVAGDTITTIRVEGNQRIEEGTIRSYMLVQPGDPYDADRIDRSLKTLYATGLFADVSISRDGSGLVVRVKENPIVNRIAFEGNHKLKDDALRSELQLRPRAVYTAALAQADRQRILDLYARRGRFAARVEPKIVDLGQNRVDVVFEITEGDTTLISRIAFVGNKAFSENRLKEVVGSRESAWWRFLSSSDTYDPDRVAYDKELLRRFYLKNGYADFEVTGAAAELAPDKSAFFLTYTVSEGERYRVSKVSVNSSLRNISSESLLSVLDMDSGDWYDGDSVERTTQALTDAVQSRGQPFVDVKPRVSRDREKHTIELVFDVTEGPRVYVERIDITGNTRTMDKVIRREFRLAEGDAFNAALLRRSRQRLQDLNYFNSVTLTPVPGSAPDRANINAQIEERATGELTIGGGYSTDSGALANFGIRERNLVGTGIDTGINALIAQKSSQIDLSVTDPYFLDRNLVAGIDVFRVTNDNQTTAEYSERRLGFSVRLGYEFSEHLRQAWAYSLVNRNVYDVQSSASLYVQEEKGTSLLSQIGQTLTLDYRDSRIDPRQGWVMRVGADFAGIGGDAHYLRTKLDGTYFVPLERYFGSNDWNIAISGGIGYLFTLGNNEKIIDRFFLGGDNLRGFQTGGAGPHAIPTPQYSGADSLGGRFIWTQSTEFRFPLPVSADLGLSGRVFVDIGALSQVNPVTVNGVQQPYTDDAAPRVGAGVGVSWKTPFGLINIDLAQAVVKKAYDQTQFFRFGFGTRF</sequence>
<dbReference type="InterPro" id="IPR023707">
    <property type="entry name" value="OM_assembly_BamA"/>
</dbReference>
<dbReference type="Proteomes" id="UP000325255">
    <property type="component" value="Unassembled WGS sequence"/>
</dbReference>